<reference evidence="3" key="1">
    <citation type="submission" date="2022-11" db="EMBL/GenBank/DDBJ databases">
        <authorList>
            <person name="Hyden B.L."/>
            <person name="Feng K."/>
            <person name="Yates T."/>
            <person name="Jawdy S."/>
            <person name="Smart L.B."/>
            <person name="Muchero W."/>
        </authorList>
    </citation>
    <scope>NUCLEOTIDE SEQUENCE</scope>
    <source>
        <tissue evidence="3">Shoot tip</tissue>
    </source>
</reference>
<evidence type="ECO:0008006" key="5">
    <source>
        <dbReference type="Google" id="ProtNLM"/>
    </source>
</evidence>
<keyword evidence="2" id="KW-1133">Transmembrane helix</keyword>
<evidence type="ECO:0000256" key="1">
    <source>
        <dbReference type="SAM" id="MobiDB-lite"/>
    </source>
</evidence>
<keyword evidence="2" id="KW-0812">Transmembrane</keyword>
<keyword evidence="4" id="KW-1185">Reference proteome</keyword>
<organism evidence="3 4">
    <name type="scientific">Salix purpurea</name>
    <name type="common">Purple osier willow</name>
    <dbReference type="NCBI Taxonomy" id="77065"/>
    <lineage>
        <taxon>Eukaryota</taxon>
        <taxon>Viridiplantae</taxon>
        <taxon>Streptophyta</taxon>
        <taxon>Embryophyta</taxon>
        <taxon>Tracheophyta</taxon>
        <taxon>Spermatophyta</taxon>
        <taxon>Magnoliopsida</taxon>
        <taxon>eudicotyledons</taxon>
        <taxon>Gunneridae</taxon>
        <taxon>Pentapetalae</taxon>
        <taxon>rosids</taxon>
        <taxon>fabids</taxon>
        <taxon>Malpighiales</taxon>
        <taxon>Salicaceae</taxon>
        <taxon>Saliceae</taxon>
        <taxon>Salix</taxon>
    </lineage>
</organism>
<feature type="compositionally biased region" description="Basic residues" evidence="1">
    <location>
        <begin position="1"/>
        <end position="10"/>
    </location>
</feature>
<feature type="transmembrane region" description="Helical" evidence="2">
    <location>
        <begin position="49"/>
        <end position="79"/>
    </location>
</feature>
<evidence type="ECO:0000313" key="3">
    <source>
        <dbReference type="EMBL" id="KAJ6735052.1"/>
    </source>
</evidence>
<gene>
    <name evidence="3" type="ORF">OIU79_002178</name>
</gene>
<comment type="caution">
    <text evidence="3">The sequence shown here is derived from an EMBL/GenBank/DDBJ whole genome shotgun (WGS) entry which is preliminary data.</text>
</comment>
<sequence length="95" mass="10757">MASYHTRVHPPTRSPAPTPHPIPNTAPRTQSGFLYLPVTFLKELRHRELISILFLAVICIPFPKGVGVFSLCVGFGFWLHSTKRAKDKIFGELWD</sequence>
<proteinExistence type="predicted"/>
<keyword evidence="2" id="KW-0472">Membrane</keyword>
<feature type="compositionally biased region" description="Pro residues" evidence="1">
    <location>
        <begin position="12"/>
        <end position="24"/>
    </location>
</feature>
<dbReference type="AlphaFoldDB" id="A0A9Q0US91"/>
<name>A0A9Q0US91_SALPP</name>
<dbReference type="EMBL" id="JAPFFK010000011">
    <property type="protein sequence ID" value="KAJ6735052.1"/>
    <property type="molecule type" value="Genomic_DNA"/>
</dbReference>
<evidence type="ECO:0000313" key="4">
    <source>
        <dbReference type="Proteomes" id="UP001151532"/>
    </source>
</evidence>
<dbReference type="Proteomes" id="UP001151532">
    <property type="component" value="Chromosome 17"/>
</dbReference>
<evidence type="ECO:0000256" key="2">
    <source>
        <dbReference type="SAM" id="Phobius"/>
    </source>
</evidence>
<protein>
    <recommendedName>
        <fullName evidence="5">Transmembrane protein</fullName>
    </recommendedName>
</protein>
<accession>A0A9Q0US91</accession>
<reference evidence="3" key="2">
    <citation type="journal article" date="2023" name="Int. J. Mol. Sci.">
        <title>De Novo Assembly and Annotation of 11 Diverse Shrub Willow (Salix) Genomes Reveals Novel Gene Organization in Sex-Linked Regions.</title>
        <authorList>
            <person name="Hyden B."/>
            <person name="Feng K."/>
            <person name="Yates T.B."/>
            <person name="Jawdy S."/>
            <person name="Cereghino C."/>
            <person name="Smart L.B."/>
            <person name="Muchero W."/>
        </authorList>
    </citation>
    <scope>NUCLEOTIDE SEQUENCE</scope>
    <source>
        <tissue evidence="3">Shoot tip</tissue>
    </source>
</reference>
<feature type="region of interest" description="Disordered" evidence="1">
    <location>
        <begin position="1"/>
        <end position="30"/>
    </location>
</feature>